<dbReference type="SUPFAM" id="SSF49785">
    <property type="entry name" value="Galactose-binding domain-like"/>
    <property type="match status" value="1"/>
</dbReference>
<evidence type="ECO:0000313" key="2">
    <source>
        <dbReference type="EMBL" id="CAG6627963.1"/>
    </source>
</evidence>
<name>A0A8D8VMP8_9HEMI</name>
<dbReference type="GO" id="GO:0019005">
    <property type="term" value="C:SCF ubiquitin ligase complex"/>
    <property type="evidence" value="ECO:0007669"/>
    <property type="project" value="TreeGrafter"/>
</dbReference>
<dbReference type="GO" id="GO:0006516">
    <property type="term" value="P:glycoprotein catabolic process"/>
    <property type="evidence" value="ECO:0007669"/>
    <property type="project" value="TreeGrafter"/>
</dbReference>
<dbReference type="Pfam" id="PF04300">
    <property type="entry name" value="FBA"/>
    <property type="match status" value="1"/>
</dbReference>
<organism evidence="2">
    <name type="scientific">Cacopsylla melanoneura</name>
    <dbReference type="NCBI Taxonomy" id="428564"/>
    <lineage>
        <taxon>Eukaryota</taxon>
        <taxon>Metazoa</taxon>
        <taxon>Ecdysozoa</taxon>
        <taxon>Arthropoda</taxon>
        <taxon>Hexapoda</taxon>
        <taxon>Insecta</taxon>
        <taxon>Pterygota</taxon>
        <taxon>Neoptera</taxon>
        <taxon>Paraneoptera</taxon>
        <taxon>Hemiptera</taxon>
        <taxon>Sternorrhyncha</taxon>
        <taxon>Psylloidea</taxon>
        <taxon>Psyllidae</taxon>
        <taxon>Psyllinae</taxon>
        <taxon>Cacopsylla</taxon>
    </lineage>
</organism>
<dbReference type="PANTHER" id="PTHR12125">
    <property type="entry name" value="F-BOX ONLY PROTEIN 6-LIKE PROTEIN"/>
    <property type="match status" value="1"/>
</dbReference>
<dbReference type="InterPro" id="IPR007397">
    <property type="entry name" value="F-box-assoc_dom"/>
</dbReference>
<dbReference type="AlphaFoldDB" id="A0A8D8VMP8"/>
<dbReference type="GO" id="GO:0061630">
    <property type="term" value="F:ubiquitin protein ligase activity"/>
    <property type="evidence" value="ECO:0007669"/>
    <property type="project" value="TreeGrafter"/>
</dbReference>
<dbReference type="EMBL" id="HBUF01066870">
    <property type="protein sequence ID" value="CAG6627963.1"/>
    <property type="molecule type" value="Transcribed_RNA"/>
</dbReference>
<evidence type="ECO:0000259" key="1">
    <source>
        <dbReference type="PROSITE" id="PS51114"/>
    </source>
</evidence>
<dbReference type="GO" id="GO:0031146">
    <property type="term" value="P:SCF-dependent proteasomal ubiquitin-dependent protein catabolic process"/>
    <property type="evidence" value="ECO:0007669"/>
    <property type="project" value="TreeGrafter"/>
</dbReference>
<dbReference type="GO" id="GO:0005737">
    <property type="term" value="C:cytoplasm"/>
    <property type="evidence" value="ECO:0007669"/>
    <property type="project" value="TreeGrafter"/>
</dbReference>
<dbReference type="InterPro" id="IPR008979">
    <property type="entry name" value="Galactose-bd-like_sf"/>
</dbReference>
<protein>
    <submittedName>
        <fullName evidence="2">F-box only protein 2</fullName>
    </submittedName>
</protein>
<dbReference type="SMART" id="SM01198">
    <property type="entry name" value="FBA"/>
    <property type="match status" value="1"/>
</dbReference>
<accession>A0A8D8VMP8</accession>
<reference evidence="2" key="1">
    <citation type="submission" date="2021-05" db="EMBL/GenBank/DDBJ databases">
        <authorList>
            <person name="Alioto T."/>
            <person name="Alioto T."/>
            <person name="Gomez Garrido J."/>
        </authorList>
    </citation>
    <scope>NUCLEOTIDE SEQUENCE</scope>
</reference>
<feature type="domain" description="FBA" evidence="1">
    <location>
        <begin position="647"/>
        <end position="838"/>
    </location>
</feature>
<proteinExistence type="predicted"/>
<dbReference type="Gene3D" id="2.60.120.260">
    <property type="entry name" value="Galactose-binding domain-like"/>
    <property type="match status" value="1"/>
</dbReference>
<dbReference type="PROSITE" id="PS51114">
    <property type="entry name" value="FBA"/>
    <property type="match status" value="1"/>
</dbReference>
<dbReference type="PANTHER" id="PTHR12125:SF5">
    <property type="entry name" value="F-BOX DOMAIN-CONTAINING PROTEIN"/>
    <property type="match status" value="1"/>
</dbReference>
<dbReference type="GO" id="GO:0036503">
    <property type="term" value="P:ERAD pathway"/>
    <property type="evidence" value="ECO:0007669"/>
    <property type="project" value="TreeGrafter"/>
</dbReference>
<dbReference type="InterPro" id="IPR039752">
    <property type="entry name" value="F-box_only"/>
</dbReference>
<sequence length="866" mass="98162">MEETTKRVRFTDNIVKNKHNDSDADGPNANVMFKLSNDCGHKRGHIPEVVNPSNDLKTKEDHEIIKSSGNIKTEEDHIPEVINSSNEFEVKRDHIPKVKNLSNDCKSKADLTIRRNISVEDGYMYDEEFHRVGYCEPITDNNSSDEESCVTNDDSFSFDEEYDRVNPYNELIDDSLSGDSHYSEIYNSALSLQDISDGSELYCTATNGENTTDLTPTTPLSEVDHMSDFNDHMSNSSEEHTYSQTSDVLSISHISADHTFSVSSDGDNYDEEVDSLISTDRCKPSETDDSGYHNVPEPGEECISELNEDHISKVRENLEPSEGLMLDDSGYHNISEPTRVPSYEPKETHIFNPSSQDHVFYPGEYLIPAFSGNHISNPHEDHMPDDRADQTSDHINYSMGCGLKGDRFVKDNIPDVCGEHISDEMVEVVNLLADECSIPYEKVDQIKLSTISQISKDQFVDEHTSDVSENPFSDEDIDLISFDNKCHNSGEEEDDVTKPSDVSNFIEDQCVDECIPDSVFNDVKGSHISDENLDFVKLDNECDSNGGPIFQNIDEITPSKDSDLYSEDKIAYIQIPKKISDVSADHVLGEMVNPSNDCASCENQILNENLSNVTEYDEAFVKKQVMKVLGSFEVETKMSLSAWYKLFTWQFPYYRNFLKNSRGENYLNDWKITNLKKGRWQVISGSQILPPDFIQMGSYYKSGNDGLSSVESFFSVKTYFEYCSKEQLLNLNKMNLIPSMLMDKYQPKIVYQDGYHRGNLVNSYKLTVSLLDENEQELCSRIHFREAETKPGPVDWKKVINVFDKYPPGVRFIRFRHGGFVKAGHPLKVAHSCVYLIPSSHNIAEITSDEFESSSLKLSSTLKRSS</sequence>